<evidence type="ECO:0000313" key="1">
    <source>
        <dbReference type="EMBL" id="AKM08118.1"/>
    </source>
</evidence>
<keyword evidence="2" id="KW-1185">Reference proteome</keyword>
<organism evidence="1 2">
    <name type="scientific">Pelagerythrobacter marensis</name>
    <dbReference type="NCBI Taxonomy" id="543877"/>
    <lineage>
        <taxon>Bacteria</taxon>
        <taxon>Pseudomonadati</taxon>
        <taxon>Pseudomonadota</taxon>
        <taxon>Alphaproteobacteria</taxon>
        <taxon>Sphingomonadales</taxon>
        <taxon>Erythrobacteraceae</taxon>
        <taxon>Pelagerythrobacter</taxon>
    </lineage>
</organism>
<dbReference type="OrthoDB" id="8478788at2"/>
<name>A0A0G3XCN0_9SPHN</name>
<evidence type="ECO:0000313" key="2">
    <source>
        <dbReference type="Proteomes" id="UP000037643"/>
    </source>
</evidence>
<dbReference type="STRING" id="543877.AM2010_2056"/>
<dbReference type="EMBL" id="CP011805">
    <property type="protein sequence ID" value="AKM08118.1"/>
    <property type="molecule type" value="Genomic_DNA"/>
</dbReference>
<dbReference type="AlphaFoldDB" id="A0A0G3XCN0"/>
<gene>
    <name evidence="1" type="ORF">AM2010_2056</name>
</gene>
<dbReference type="InterPro" id="IPR011738">
    <property type="entry name" value="Phage_CHP"/>
</dbReference>
<dbReference type="PATRIC" id="fig|543877.4.peg.2089"/>
<proteinExistence type="predicted"/>
<sequence length="183" mass="19283">MRRTILTPPDFTGGALADVKQWLAITSAAQDGALARLIGAAAEACEAFTGTLPLEATCEDVLPASREWQTLAARPVNAILAVEGIPAEGARFALPAEAYAIALDHDGSGRVRVMHPGAAGRIAVRYTAGYASDWAALPDTLRHGIVRLAAELFRAQDGGGPGARILPAAVAALWHPWRRMRLT</sequence>
<dbReference type="KEGG" id="amx:AM2010_2056"/>
<dbReference type="NCBIfam" id="TIGR02215">
    <property type="entry name" value="phage_chp_gp8"/>
    <property type="match status" value="1"/>
</dbReference>
<evidence type="ECO:0008006" key="3">
    <source>
        <dbReference type="Google" id="ProtNLM"/>
    </source>
</evidence>
<protein>
    <recommendedName>
        <fullName evidence="3">Phage gp6-like head-tail connector protein</fullName>
    </recommendedName>
</protein>
<dbReference type="Proteomes" id="UP000037643">
    <property type="component" value="Chromosome"/>
</dbReference>
<reference evidence="1 2" key="1">
    <citation type="submission" date="2015-06" db="EMBL/GenBank/DDBJ databases">
        <authorList>
            <person name="Kim K.M."/>
        </authorList>
    </citation>
    <scope>NUCLEOTIDE SEQUENCE [LARGE SCALE GENOMIC DNA]</scope>
    <source>
        <strain evidence="1 2">KCTC 22370</strain>
    </source>
</reference>
<dbReference type="Gene3D" id="1.10.3230.30">
    <property type="entry name" value="Phage gp6-like head-tail connector protein"/>
    <property type="match status" value="1"/>
</dbReference>
<dbReference type="RefSeq" id="WP_047806998.1">
    <property type="nucleotide sequence ID" value="NZ_CP011805.1"/>
</dbReference>
<accession>A0A0G3XCN0</accession>